<dbReference type="PANTHER" id="PTHR11630:SF71">
    <property type="entry name" value="DNA REPLICATION LICENSING FACTOR MCM3"/>
    <property type="match status" value="1"/>
</dbReference>
<dbReference type="GO" id="GO:0017116">
    <property type="term" value="F:single-stranded DNA helicase activity"/>
    <property type="evidence" value="ECO:0007669"/>
    <property type="project" value="TreeGrafter"/>
</dbReference>
<keyword evidence="9" id="KW-1185">Reference proteome</keyword>
<comment type="function">
    <text evidence="6">Acts as component of the MCM2-7 complex (MCM complex) which is the replicative helicase essential for 'once per cell cycle' DNA replication initiation and elongation in eukaryotic cells. The active ATPase sites in the MCM2-7 ring are formed through the interaction surfaces of two neighboring subunits such that a critical structure of a conserved arginine finger motif is provided in trans relative to the ATP-binding site of the Walker A box of the adjacent subunit. The six ATPase active sites, however, are likely to contribute differentially to the complex helicase activity.</text>
</comment>
<evidence type="ECO:0000256" key="6">
    <source>
        <dbReference type="RuleBase" id="RU368061"/>
    </source>
</evidence>
<dbReference type="STRING" id="84645.A0A498P6G9"/>
<evidence type="ECO:0000256" key="3">
    <source>
        <dbReference type="ARBA" id="ARBA00022801"/>
    </source>
</evidence>
<dbReference type="EC" id="3.6.4.12" evidence="6"/>
<proteinExistence type="evidence at protein level"/>
<keyword evidence="6" id="KW-0547">Nucleotide-binding</keyword>
<organism evidence="8 9">
    <name type="scientific">Labeo rohita</name>
    <name type="common">Indian major carp</name>
    <name type="synonym">Cyprinus rohita</name>
    <dbReference type="NCBI Taxonomy" id="84645"/>
    <lineage>
        <taxon>Eukaryota</taxon>
        <taxon>Metazoa</taxon>
        <taxon>Chordata</taxon>
        <taxon>Craniata</taxon>
        <taxon>Vertebrata</taxon>
        <taxon>Euteleostomi</taxon>
        <taxon>Actinopterygii</taxon>
        <taxon>Neopterygii</taxon>
        <taxon>Teleostei</taxon>
        <taxon>Ostariophysi</taxon>
        <taxon>Cypriniformes</taxon>
        <taxon>Cyprinidae</taxon>
        <taxon>Labeoninae</taxon>
        <taxon>Labeonini</taxon>
        <taxon>Labeo</taxon>
    </lineage>
</organism>
<comment type="subcellular location">
    <subcellularLocation>
        <location evidence="1 6">Nucleus</location>
    </subcellularLocation>
</comment>
<feature type="domain" description="MCM OB" evidence="7">
    <location>
        <begin position="36"/>
        <end position="100"/>
    </location>
</feature>
<dbReference type="GO" id="GO:1902975">
    <property type="term" value="P:mitotic DNA replication initiation"/>
    <property type="evidence" value="ECO:0007669"/>
    <property type="project" value="TreeGrafter"/>
</dbReference>
<dbReference type="GO" id="GO:0000727">
    <property type="term" value="P:double-strand break repair via break-induced replication"/>
    <property type="evidence" value="ECO:0007669"/>
    <property type="project" value="TreeGrafter"/>
</dbReference>
<dbReference type="GO" id="GO:0016787">
    <property type="term" value="F:hydrolase activity"/>
    <property type="evidence" value="ECO:0007669"/>
    <property type="project" value="UniProtKB-KW"/>
</dbReference>
<comment type="caution">
    <text evidence="8">The sequence shown here is derived from an EMBL/GenBank/DDBJ whole genome shotgun (WGS) entry which is preliminary data.</text>
</comment>
<sequence length="156" mass="17769">MDTGLEDLELRESQREYLDFLDDDQDQGIYHEKDEENNPLETEFGLCCYKDHQTLTIQEMPEKAPAGQLPRSVDIIANDDLVDRVKPGDRVQIVGVYRCLPAKQGGFTSGTFRTILLANNVKLMSKEIVPTFSADDVAKIKKFCKAHSKCQWFLQV</sequence>
<name>A0A498P6G9_LABRO</name>
<keyword evidence="4 6" id="KW-0347">Helicase</keyword>
<comment type="similarity">
    <text evidence="6">Belongs to the MCM family.</text>
</comment>
<keyword evidence="6" id="KW-0238">DNA-binding</keyword>
<dbReference type="Pfam" id="PF17207">
    <property type="entry name" value="MCM_OB"/>
    <property type="match status" value="1"/>
</dbReference>
<dbReference type="GO" id="GO:0005634">
    <property type="term" value="C:nucleus"/>
    <property type="evidence" value="ECO:0007669"/>
    <property type="project" value="UniProtKB-SubCell"/>
</dbReference>
<evidence type="ECO:0000256" key="1">
    <source>
        <dbReference type="ARBA" id="ARBA00004123"/>
    </source>
</evidence>
<evidence type="ECO:0000256" key="2">
    <source>
        <dbReference type="ARBA" id="ARBA00022705"/>
    </source>
</evidence>
<keyword evidence="2 6" id="KW-0235">DNA replication</keyword>
<evidence type="ECO:0000313" key="9">
    <source>
        <dbReference type="Proteomes" id="UP000290572"/>
    </source>
</evidence>
<evidence type="ECO:0007829" key="10">
    <source>
        <dbReference type="PeptideAtlas" id="A0A498P6G9"/>
    </source>
</evidence>
<dbReference type="InterPro" id="IPR033762">
    <property type="entry name" value="MCM_OB"/>
</dbReference>
<dbReference type="Proteomes" id="UP000290572">
    <property type="component" value="Unassembled WGS sequence"/>
</dbReference>
<dbReference type="SUPFAM" id="SSF50249">
    <property type="entry name" value="Nucleic acid-binding proteins"/>
    <property type="match status" value="1"/>
</dbReference>
<dbReference type="InterPro" id="IPR012340">
    <property type="entry name" value="NA-bd_OB-fold"/>
</dbReference>
<evidence type="ECO:0000256" key="5">
    <source>
        <dbReference type="ARBA" id="ARBA00023242"/>
    </source>
</evidence>
<dbReference type="SMART" id="SM00350">
    <property type="entry name" value="MCM"/>
    <property type="match status" value="1"/>
</dbReference>
<keyword evidence="3 6" id="KW-0378">Hydrolase</keyword>
<evidence type="ECO:0000259" key="7">
    <source>
        <dbReference type="Pfam" id="PF17207"/>
    </source>
</evidence>
<dbReference type="GO" id="GO:0006271">
    <property type="term" value="P:DNA strand elongation involved in DNA replication"/>
    <property type="evidence" value="ECO:0007669"/>
    <property type="project" value="TreeGrafter"/>
</dbReference>
<dbReference type="Gene3D" id="2.40.50.140">
    <property type="entry name" value="Nucleic acid-binding proteins"/>
    <property type="match status" value="1"/>
</dbReference>
<dbReference type="PANTHER" id="PTHR11630">
    <property type="entry name" value="DNA REPLICATION LICENSING FACTOR MCM FAMILY MEMBER"/>
    <property type="match status" value="1"/>
</dbReference>
<dbReference type="PRINTS" id="PR01659">
    <property type="entry name" value="MCMPROTEIN3"/>
</dbReference>
<dbReference type="InterPro" id="IPR031327">
    <property type="entry name" value="MCM"/>
</dbReference>
<dbReference type="EMBL" id="QBIY01000024">
    <property type="protein sequence ID" value="RXN39638.1"/>
    <property type="molecule type" value="Genomic_DNA"/>
</dbReference>
<protein>
    <recommendedName>
        <fullName evidence="6">DNA replication licensing factor MCM3</fullName>
        <ecNumber evidence="6">3.6.4.12</ecNumber>
    </recommendedName>
</protein>
<dbReference type="AlphaFoldDB" id="A0A498P6G9"/>
<dbReference type="GO" id="GO:0042555">
    <property type="term" value="C:MCM complex"/>
    <property type="evidence" value="ECO:0007669"/>
    <property type="project" value="UniProtKB-UniRule"/>
</dbReference>
<dbReference type="InterPro" id="IPR008046">
    <property type="entry name" value="Mcm3"/>
</dbReference>
<keyword evidence="5 6" id="KW-0539">Nucleus</keyword>
<evidence type="ECO:0000256" key="4">
    <source>
        <dbReference type="ARBA" id="ARBA00022806"/>
    </source>
</evidence>
<keyword evidence="10" id="KW-1267">Proteomics identification</keyword>
<reference evidence="8 9" key="1">
    <citation type="submission" date="2018-03" db="EMBL/GenBank/DDBJ databases">
        <title>Draft genome sequence of Rohu Carp (Labeo rohita).</title>
        <authorList>
            <person name="Das P."/>
            <person name="Kushwaha B."/>
            <person name="Joshi C.G."/>
            <person name="Kumar D."/>
            <person name="Nagpure N.S."/>
            <person name="Sahoo L."/>
            <person name="Das S.P."/>
            <person name="Bit A."/>
            <person name="Patnaik S."/>
            <person name="Meher P.K."/>
            <person name="Jayasankar P."/>
            <person name="Koringa P.G."/>
            <person name="Patel N.V."/>
            <person name="Hinsu A.T."/>
            <person name="Kumar R."/>
            <person name="Pandey M."/>
            <person name="Agarwal S."/>
            <person name="Srivastava S."/>
            <person name="Singh M."/>
            <person name="Iquebal M.A."/>
            <person name="Jaiswal S."/>
            <person name="Angadi U.B."/>
            <person name="Kumar N."/>
            <person name="Raza M."/>
            <person name="Shah T.M."/>
            <person name="Rai A."/>
            <person name="Jena J.K."/>
        </authorList>
    </citation>
    <scope>NUCLEOTIDE SEQUENCE [LARGE SCALE GENOMIC DNA]</scope>
    <source>
        <strain evidence="8">DASCIFA01</strain>
        <tissue evidence="8">Testis</tissue>
    </source>
</reference>
<evidence type="ECO:0000313" key="8">
    <source>
        <dbReference type="EMBL" id="RXN39638.1"/>
    </source>
</evidence>
<accession>A0A498P6G9</accession>
<comment type="catalytic activity">
    <reaction evidence="6">
        <text>ATP + H2O = ADP + phosphate + H(+)</text>
        <dbReference type="Rhea" id="RHEA:13065"/>
        <dbReference type="ChEBI" id="CHEBI:15377"/>
        <dbReference type="ChEBI" id="CHEBI:15378"/>
        <dbReference type="ChEBI" id="CHEBI:30616"/>
        <dbReference type="ChEBI" id="CHEBI:43474"/>
        <dbReference type="ChEBI" id="CHEBI:456216"/>
        <dbReference type="EC" id="3.6.4.12"/>
    </reaction>
</comment>
<keyword evidence="6" id="KW-0067">ATP-binding</keyword>
<comment type="subunit">
    <text evidence="6">Component of the MCM2-7 complex.</text>
</comment>
<gene>
    <name evidence="8" type="ORF">ROHU_000005</name>
</gene>
<dbReference type="GO" id="GO:0003697">
    <property type="term" value="F:single-stranded DNA binding"/>
    <property type="evidence" value="ECO:0007669"/>
    <property type="project" value="TreeGrafter"/>
</dbReference>
<dbReference type="GO" id="GO:0005524">
    <property type="term" value="F:ATP binding"/>
    <property type="evidence" value="ECO:0007669"/>
    <property type="project" value="UniProtKB-UniRule"/>
</dbReference>